<dbReference type="Pfam" id="PF07993">
    <property type="entry name" value="NAD_binding_4"/>
    <property type="match status" value="1"/>
</dbReference>
<proteinExistence type="inferred from homology"/>
<keyword evidence="1" id="KW-0443">Lipid metabolism</keyword>
<keyword evidence="1" id="KW-0560">Oxidoreductase</keyword>
<dbReference type="EMBL" id="JTDY01003767">
    <property type="protein sequence ID" value="KOB69039.1"/>
    <property type="molecule type" value="Genomic_DNA"/>
</dbReference>
<protein>
    <recommendedName>
        <fullName evidence="1">Fatty acyl-CoA reductase</fullName>
        <ecNumber evidence="1">1.2.1.84</ecNumber>
    </recommendedName>
</protein>
<comment type="caution">
    <text evidence="4">The sequence shown here is derived from an EMBL/GenBank/DDBJ whole genome shotgun (WGS) entry which is preliminary data.</text>
</comment>
<evidence type="ECO:0000256" key="2">
    <source>
        <dbReference type="SAM" id="MobiDB-lite"/>
    </source>
</evidence>
<evidence type="ECO:0000256" key="1">
    <source>
        <dbReference type="RuleBase" id="RU363097"/>
    </source>
</evidence>
<keyword evidence="1" id="KW-0521">NADP</keyword>
<keyword evidence="5" id="KW-1185">Reference proteome</keyword>
<feature type="non-terminal residue" evidence="4">
    <location>
        <position position="1"/>
    </location>
</feature>
<dbReference type="GO" id="GO:0035336">
    <property type="term" value="P:long-chain fatty-acyl-CoA metabolic process"/>
    <property type="evidence" value="ECO:0007669"/>
    <property type="project" value="TreeGrafter"/>
</dbReference>
<dbReference type="GO" id="GO:0005777">
    <property type="term" value="C:peroxisome"/>
    <property type="evidence" value="ECO:0007669"/>
    <property type="project" value="TreeGrafter"/>
</dbReference>
<reference evidence="4 5" key="1">
    <citation type="journal article" date="2015" name="Genome Biol. Evol.">
        <title>The genome of winter moth (Operophtera brumata) provides a genomic perspective on sexual dimorphism and phenology.</title>
        <authorList>
            <person name="Derks M.F."/>
            <person name="Smit S."/>
            <person name="Salis L."/>
            <person name="Schijlen E."/>
            <person name="Bossers A."/>
            <person name="Mateman C."/>
            <person name="Pijl A.S."/>
            <person name="de Ridder D."/>
            <person name="Groenen M.A."/>
            <person name="Visser M.E."/>
            <person name="Megens H.J."/>
        </authorList>
    </citation>
    <scope>NUCLEOTIDE SEQUENCE [LARGE SCALE GENOMIC DNA]</scope>
    <source>
        <strain evidence="4">WM2013NL</strain>
        <tissue evidence="4">Head and thorax</tissue>
    </source>
</reference>
<dbReference type="Gene3D" id="3.40.50.720">
    <property type="entry name" value="NAD(P)-binding Rossmann-like Domain"/>
    <property type="match status" value="1"/>
</dbReference>
<name>A0A0L7L184_OPEBR</name>
<evidence type="ECO:0000259" key="3">
    <source>
        <dbReference type="Pfam" id="PF07993"/>
    </source>
</evidence>
<dbReference type="STRING" id="104452.A0A0L7L184"/>
<feature type="region of interest" description="Disordered" evidence="2">
    <location>
        <begin position="189"/>
        <end position="228"/>
    </location>
</feature>
<dbReference type="AlphaFoldDB" id="A0A0L7L184"/>
<dbReference type="PANTHER" id="PTHR11011:SF45">
    <property type="entry name" value="FATTY ACYL-COA REDUCTASE CG8306-RELATED"/>
    <property type="match status" value="1"/>
</dbReference>
<comment type="catalytic activity">
    <reaction evidence="1">
        <text>a long-chain fatty acyl-CoA + 2 NADPH + 2 H(+) = a long-chain primary fatty alcohol + 2 NADP(+) + CoA</text>
        <dbReference type="Rhea" id="RHEA:52716"/>
        <dbReference type="ChEBI" id="CHEBI:15378"/>
        <dbReference type="ChEBI" id="CHEBI:57287"/>
        <dbReference type="ChEBI" id="CHEBI:57783"/>
        <dbReference type="ChEBI" id="CHEBI:58349"/>
        <dbReference type="ChEBI" id="CHEBI:77396"/>
        <dbReference type="ChEBI" id="CHEBI:83139"/>
        <dbReference type="EC" id="1.2.1.84"/>
    </reaction>
</comment>
<dbReference type="InterPro" id="IPR036291">
    <property type="entry name" value="NAD(P)-bd_dom_sf"/>
</dbReference>
<dbReference type="InterPro" id="IPR013120">
    <property type="entry name" value="FAR_NAD-bd"/>
</dbReference>
<dbReference type="GO" id="GO:0080019">
    <property type="term" value="F:alcohol-forming very long-chain fatty acyl-CoA reductase activity"/>
    <property type="evidence" value="ECO:0007669"/>
    <property type="project" value="InterPro"/>
</dbReference>
<dbReference type="EC" id="1.2.1.84" evidence="1"/>
<evidence type="ECO:0000313" key="5">
    <source>
        <dbReference type="Proteomes" id="UP000037510"/>
    </source>
</evidence>
<dbReference type="GO" id="GO:0102965">
    <property type="term" value="F:alcohol-forming long-chain fatty acyl-CoA reductase activity"/>
    <property type="evidence" value="ECO:0007669"/>
    <property type="project" value="UniProtKB-EC"/>
</dbReference>
<organism evidence="4 5">
    <name type="scientific">Operophtera brumata</name>
    <name type="common">Winter moth</name>
    <name type="synonym">Phalaena brumata</name>
    <dbReference type="NCBI Taxonomy" id="104452"/>
    <lineage>
        <taxon>Eukaryota</taxon>
        <taxon>Metazoa</taxon>
        <taxon>Ecdysozoa</taxon>
        <taxon>Arthropoda</taxon>
        <taxon>Hexapoda</taxon>
        <taxon>Insecta</taxon>
        <taxon>Pterygota</taxon>
        <taxon>Neoptera</taxon>
        <taxon>Endopterygota</taxon>
        <taxon>Lepidoptera</taxon>
        <taxon>Glossata</taxon>
        <taxon>Ditrysia</taxon>
        <taxon>Geometroidea</taxon>
        <taxon>Geometridae</taxon>
        <taxon>Larentiinae</taxon>
        <taxon>Operophtera</taxon>
    </lineage>
</organism>
<sequence>KLVPVSGDVGEEGLGLSPADRQTLVDNVNVVIHSAATLDFQDNLRPTVSINLLGTRRVMDLCKQIKDLKVHERLYEAPEDAERLISLVGTLSDEALDEMEPKRLYEAPEDAERLISLVGTLSDEALDEMEPKRLYEAPEDAERLISLVGTLSDDALDEMEPKRLYEAPEDAERLISLFGTLSDDALDEMEPKRGTPTAASQGQHRGLHTRGRGGQPTVGRRLERRHRQVSTASTVGRRLLLAKDTIADYIPVDVVVNQLLVAGWNAATDK</sequence>
<comment type="function">
    <text evidence="1">Catalyzes the reduction of fatty acyl-CoA to fatty alcohols.</text>
</comment>
<comment type="similarity">
    <text evidence="1">Belongs to the fatty acyl-CoA reductase family.</text>
</comment>
<feature type="domain" description="Thioester reductase (TE)" evidence="3">
    <location>
        <begin position="1"/>
        <end position="70"/>
    </location>
</feature>
<gene>
    <name evidence="4" type="ORF">OBRU01_17415</name>
</gene>
<dbReference type="PANTHER" id="PTHR11011">
    <property type="entry name" value="MALE STERILITY PROTEIN 2-RELATED"/>
    <property type="match status" value="1"/>
</dbReference>
<dbReference type="SUPFAM" id="SSF51735">
    <property type="entry name" value="NAD(P)-binding Rossmann-fold domains"/>
    <property type="match status" value="1"/>
</dbReference>
<keyword evidence="1" id="KW-0444">Lipid biosynthesis</keyword>
<dbReference type="Proteomes" id="UP000037510">
    <property type="component" value="Unassembled WGS sequence"/>
</dbReference>
<evidence type="ECO:0000313" key="4">
    <source>
        <dbReference type="EMBL" id="KOB69039.1"/>
    </source>
</evidence>
<dbReference type="InterPro" id="IPR026055">
    <property type="entry name" value="FAR"/>
</dbReference>
<accession>A0A0L7L184</accession>